<dbReference type="AlphaFoldDB" id="A0A147K9B1"/>
<dbReference type="Proteomes" id="UP000074108">
    <property type="component" value="Unassembled WGS sequence"/>
</dbReference>
<organism evidence="1 2">
    <name type="scientific">Bacillus coahuilensis p1.1.43</name>
    <dbReference type="NCBI Taxonomy" id="1150625"/>
    <lineage>
        <taxon>Bacteria</taxon>
        <taxon>Bacillati</taxon>
        <taxon>Bacillota</taxon>
        <taxon>Bacilli</taxon>
        <taxon>Bacillales</taxon>
        <taxon>Bacillaceae</taxon>
        <taxon>Bacillus</taxon>
    </lineage>
</organism>
<evidence type="ECO:0000313" key="1">
    <source>
        <dbReference type="EMBL" id="KUP06918.1"/>
    </source>
</evidence>
<dbReference type="OrthoDB" id="2357451at2"/>
<evidence type="ECO:0000313" key="2">
    <source>
        <dbReference type="Proteomes" id="UP000074108"/>
    </source>
</evidence>
<protein>
    <recommendedName>
        <fullName evidence="3">DUF5412 domain-containing protein</fullName>
    </recommendedName>
</protein>
<dbReference type="InterPro" id="IPR035406">
    <property type="entry name" value="DUF5412"/>
</dbReference>
<dbReference type="RefSeq" id="WP_059350849.1">
    <property type="nucleotide sequence ID" value="NZ_LDYG01000025.1"/>
</dbReference>
<reference evidence="1 2" key="1">
    <citation type="journal article" date="2016" name="Front. Microbiol.">
        <title>Microevolution Analysis of Bacillus coahuilensis Unveils Differences in Phosphorus Acquisition Strategies and Their Regulation.</title>
        <authorList>
            <person name="Gomez-Lunar Z."/>
            <person name="Hernandez-Gonzalez I."/>
            <person name="Rodriguez-Torres M.D."/>
            <person name="Souza V."/>
            <person name="Olmedo-Alvarez G."/>
        </authorList>
    </citation>
    <scope>NUCLEOTIDE SEQUENCE [LARGE SCALE GENOMIC DNA]</scope>
    <source>
        <strain evidence="2">p1.1.43</strain>
    </source>
</reference>
<proteinExistence type="predicted"/>
<dbReference type="Pfam" id="PF17428">
    <property type="entry name" value="DUF5412"/>
    <property type="match status" value="1"/>
</dbReference>
<evidence type="ECO:0008006" key="3">
    <source>
        <dbReference type="Google" id="ProtNLM"/>
    </source>
</evidence>
<dbReference type="PATRIC" id="fig|1150625.3.peg.1430"/>
<gene>
    <name evidence="1" type="ORF">Q75_06820</name>
</gene>
<accession>A0A147K9B1</accession>
<dbReference type="EMBL" id="LDYG01000025">
    <property type="protein sequence ID" value="KUP06918.1"/>
    <property type="molecule type" value="Genomic_DNA"/>
</dbReference>
<comment type="caution">
    <text evidence="1">The sequence shown here is derived from an EMBL/GenBank/DDBJ whole genome shotgun (WGS) entry which is preliminary data.</text>
</comment>
<name>A0A147K9B1_9BACI</name>
<sequence>MIGIFITLLGSSFVAYSLFFDMERLPKGELLTESASPNGDYVIRAYVAKNDSTASLRGELLCHQEGTMKTIYWNKNENTAVIRWIEKDTVIINGHILQVPNETYDHRWD</sequence>
<keyword evidence="2" id="KW-1185">Reference proteome</keyword>